<keyword evidence="2" id="KW-1185">Reference proteome</keyword>
<dbReference type="Proteomes" id="UP000515683">
    <property type="component" value="Segment"/>
</dbReference>
<reference evidence="1" key="1">
    <citation type="submission" date="2019-04" db="EMBL/GenBank/DDBJ databases">
        <title>Genomic and proteomic characterization of cyanophage S-SCSM1 provides new insights into understanding the viral gene diversity and phage-host interactions.</title>
        <authorList>
            <person name="Wang Q."/>
            <person name="Xu Y."/>
            <person name="Jiao N."/>
            <person name="Zhang R."/>
        </authorList>
    </citation>
    <scope>NUCLEOTIDE SEQUENCE [LARGE SCALE GENOMIC DNA]</scope>
</reference>
<proteinExistence type="predicted"/>
<protein>
    <submittedName>
        <fullName evidence="1">Uncharacterized protein</fullName>
    </submittedName>
</protein>
<dbReference type="EMBL" id="MK867354">
    <property type="protein sequence ID" value="QFG06361.1"/>
    <property type="molecule type" value="Genomic_DNA"/>
</dbReference>
<evidence type="ECO:0000313" key="2">
    <source>
        <dbReference type="Proteomes" id="UP000515683"/>
    </source>
</evidence>
<organism evidence="1 2">
    <name type="scientific">Synechococcus phage S-SCSM1</name>
    <dbReference type="NCBI Taxonomy" id="2588487"/>
    <lineage>
        <taxon>Viruses</taxon>
        <taxon>Duplodnaviria</taxon>
        <taxon>Heunggongvirae</taxon>
        <taxon>Uroviricota</taxon>
        <taxon>Caudoviricetes</taxon>
        <taxon>Pantevenvirales</taxon>
        <taxon>Kyanoviridae</taxon>
        <taxon>Zhoulongquanvirus</taxon>
        <taxon>Zhoulongquanvirus esscess</taxon>
    </lineage>
</organism>
<gene>
    <name evidence="1" type="ORF">SSCSM1_104</name>
</gene>
<sequence length="239" mass="28246">METIDSYFRYCCEISEDSEETQYNDDVLHVKNVFKDPYRMLKFQSLLSKWESCHNAKPGIMSLKLPYWTAELIADDLIGLPDHDDFLNESEFYYFYYNNTGMDAGGIDNLRSNNCMLPHTDPGKRSQTNIIGLINLNQREVSTGFWKFKGNLLEETEEIADEYNVYSSQITHSNYHQKINNGILDKVFDVKYGFNEAIFYDSKCFHQPNIDKYYTRENPRIMMRLSYVLDEEEEECYDD</sequence>
<accession>A0A6M2ZHG5</accession>
<name>A0A6M2ZHG5_9CAUD</name>
<evidence type="ECO:0000313" key="1">
    <source>
        <dbReference type="EMBL" id="QFG06361.1"/>
    </source>
</evidence>